<evidence type="ECO:0000313" key="1">
    <source>
        <dbReference type="EMBL" id="KAJ8001647.1"/>
    </source>
</evidence>
<reference evidence="1" key="1">
    <citation type="submission" date="2021-05" db="EMBL/GenBank/DDBJ databases">
        <authorList>
            <person name="Pan Q."/>
            <person name="Jouanno E."/>
            <person name="Zahm M."/>
            <person name="Klopp C."/>
            <person name="Cabau C."/>
            <person name="Louis A."/>
            <person name="Berthelot C."/>
            <person name="Parey E."/>
            <person name="Roest Crollius H."/>
            <person name="Montfort J."/>
            <person name="Robinson-Rechavi M."/>
            <person name="Bouchez O."/>
            <person name="Lampietro C."/>
            <person name="Lopez Roques C."/>
            <person name="Donnadieu C."/>
            <person name="Postlethwait J."/>
            <person name="Bobe J."/>
            <person name="Dillon D."/>
            <person name="Chandos A."/>
            <person name="von Hippel F."/>
            <person name="Guiguen Y."/>
        </authorList>
    </citation>
    <scope>NUCLEOTIDE SEQUENCE</scope>
    <source>
        <strain evidence="1">YG-Jan2019</strain>
    </source>
</reference>
<evidence type="ECO:0000313" key="2">
    <source>
        <dbReference type="Proteomes" id="UP001157502"/>
    </source>
</evidence>
<proteinExistence type="predicted"/>
<accession>A0ACC2GDM3</accession>
<organism evidence="1 2">
    <name type="scientific">Dallia pectoralis</name>
    <name type="common">Alaska blackfish</name>
    <dbReference type="NCBI Taxonomy" id="75939"/>
    <lineage>
        <taxon>Eukaryota</taxon>
        <taxon>Metazoa</taxon>
        <taxon>Chordata</taxon>
        <taxon>Craniata</taxon>
        <taxon>Vertebrata</taxon>
        <taxon>Euteleostomi</taxon>
        <taxon>Actinopterygii</taxon>
        <taxon>Neopterygii</taxon>
        <taxon>Teleostei</taxon>
        <taxon>Protacanthopterygii</taxon>
        <taxon>Esociformes</taxon>
        <taxon>Umbridae</taxon>
        <taxon>Dallia</taxon>
    </lineage>
</organism>
<sequence>MDWVTTSAPNYRSHWSDWSPSASWESTVGETKTKGGILDPDIPGQSITFTAVGSVVTLLLLVSVCICQGKLGKMIKRILIGPVPDPSKFFHGLDHNYNGNARTWPELFSVALHDEEISQIEIHERCDSVSPLRRKMATAALPEEIWDSTCGQSSSANFSNCSYFLSQCSRPGSTTTTNLDPCSVHSPYGPAGGASVQVEDSQQKDKGEDEGSKEWTNGGTAGGEMVGGEDVFSETPWVSPDEHVEKLQAQRLGLRSPDSGICSGGEELESQESVEDSDKGPGTVSHFSSQLVPLIRGDPFPKLPFTLAELSSGAMGGEVRAGCSLTMSDSYKRVEILQDQVQRQGLRSPDSGSFDGGQDQERQGSMQDKDRPNVIDFNHAPLGDNHFPFCSTPLPIPLNGLPQLPFTFPGLAPSLCLGSSLPGDLFKASSLGIEPSSGGYMPVKCTAIVRDDVGPNALNTMSGRSMIEGV</sequence>
<dbReference type="EMBL" id="CM055741">
    <property type="protein sequence ID" value="KAJ8001647.1"/>
    <property type="molecule type" value="Genomic_DNA"/>
</dbReference>
<comment type="caution">
    <text evidence="1">The sequence shown here is derived from an EMBL/GenBank/DDBJ whole genome shotgun (WGS) entry which is preliminary data.</text>
</comment>
<protein>
    <submittedName>
        <fullName evidence="1">Uncharacterized protein</fullName>
    </submittedName>
</protein>
<dbReference type="Proteomes" id="UP001157502">
    <property type="component" value="Chromosome 14"/>
</dbReference>
<gene>
    <name evidence="1" type="ORF">DPEC_G00171640</name>
</gene>
<name>A0ACC2GDM3_DALPE</name>
<keyword evidence="2" id="KW-1185">Reference proteome</keyword>